<feature type="domain" description="C2" evidence="2">
    <location>
        <begin position="1"/>
        <end position="106"/>
    </location>
</feature>
<evidence type="ECO:0000259" key="2">
    <source>
        <dbReference type="PROSITE" id="PS50004"/>
    </source>
</evidence>
<evidence type="ECO:0000313" key="4">
    <source>
        <dbReference type="Proteomes" id="UP000187455"/>
    </source>
</evidence>
<dbReference type="InterPro" id="IPR000008">
    <property type="entry name" value="C2_dom"/>
</dbReference>
<feature type="region of interest" description="Disordered" evidence="1">
    <location>
        <begin position="410"/>
        <end position="484"/>
    </location>
</feature>
<feature type="compositionally biased region" description="Polar residues" evidence="1">
    <location>
        <begin position="410"/>
        <end position="433"/>
    </location>
</feature>
<dbReference type="EMBL" id="LSSL01000154">
    <property type="protein sequence ID" value="OLY85327.1"/>
    <property type="molecule type" value="Genomic_DNA"/>
</dbReference>
<comment type="caution">
    <text evidence="3">The sequence shown here is derived from an EMBL/GenBank/DDBJ whole genome shotgun (WGS) entry which is preliminary data.</text>
</comment>
<dbReference type="SMART" id="SM00239">
    <property type="entry name" value="C2"/>
    <property type="match status" value="1"/>
</dbReference>
<reference evidence="3 4" key="1">
    <citation type="journal article" date="2016" name="Mol. Biol. Evol.">
        <title>Genome-Wide Survey of Gut Fungi (Harpellales) Reveals the First Horizontally Transferred Ubiquitin Gene from a Mosquito Host.</title>
        <authorList>
            <person name="Wang Y."/>
            <person name="White M.M."/>
            <person name="Kvist S."/>
            <person name="Moncalvo J.M."/>
        </authorList>
    </citation>
    <scope>NUCLEOTIDE SEQUENCE [LARGE SCALE GENOMIC DNA]</scope>
    <source>
        <strain evidence="3 4">ALG-7-W6</strain>
    </source>
</reference>
<protein>
    <recommendedName>
        <fullName evidence="2">C2 domain-containing protein</fullName>
    </recommendedName>
</protein>
<gene>
    <name evidence="3" type="ORF">AYI68_g487</name>
</gene>
<accession>A0A1R0H895</accession>
<dbReference type="OrthoDB" id="270970at2759"/>
<dbReference type="Gene3D" id="2.60.40.150">
    <property type="entry name" value="C2 domain"/>
    <property type="match status" value="1"/>
</dbReference>
<keyword evidence="4" id="KW-1185">Reference proteome</keyword>
<dbReference type="InterPro" id="IPR035892">
    <property type="entry name" value="C2_domain_sf"/>
</dbReference>
<dbReference type="Pfam" id="PF00168">
    <property type="entry name" value="C2"/>
    <property type="match status" value="1"/>
</dbReference>
<feature type="compositionally biased region" description="Polar residues" evidence="1">
    <location>
        <begin position="448"/>
        <end position="458"/>
    </location>
</feature>
<sequence>MKPSPEGKLEAFVISGRDLPITDRFSKKDVYAELTIDNLKRKTLIDHKAGVNPKWNDRLAFNISGVGKQSLLIQIKEASKLSNDEICSGIVDLRKVYIEEELDGTQYLFYSLNLFIFLSADGRKKKSKVVQIKELSIVPSTEPPVPSKSTKGVASAPLTSDFFANLNASTDHSNNPSKSKVQFINVNLNSNNDGFVQGSIPINSLPISNTSEFPISKKSSNLAPKIDQPSAPSTPAIVPDFASQYALANGKKPLPKKPPVNSLNYEATYYNQPETPYNNQFENFQNTQLLTQQTNSIAQNMNLPNSNNTVNSAFQKNYNNSNFRQPSNPSAFSANSIDGNNFSDKIYLSDPGLPNDSTAFHSRNSSNSFHQLNNNHSATELYHHDTHNYNHSLKHSQSYFFNENVGRQNNLDEFSSTTPDSQHYQANESSQSRPLPMPPNRAKIANPNFHSYSFTDSNIPPPSRPLPIPPSDNSNTSRRKSSVSQGEFYGAKNNVNSQTIYQHSNQNSQNFNEFPPPVIIPNETRRSSSSFVDFSNNGFNSNFDSQEYNFENQPPLPSNFRMYEPSAPQLGSVGSVDDPDQYYGVEYNSQVRLDNYPYEQDRNKLSNFTGNNRLSGSYQKRDFLNKDQMYEDHLDQLGDRSQNMDGGRVMGGIQRNMREDAIYYEDGQIIKPSRQLYENPFTPVGNYRNENEYDDEDEGEFIKYGEMKFNSQNIDVGMRELSVSGNMGVEMMSRQKQPLRTIRQHLESREYNL</sequence>
<dbReference type="SUPFAM" id="SSF49562">
    <property type="entry name" value="C2 domain (Calcium/lipid-binding domain, CaLB)"/>
    <property type="match status" value="1"/>
</dbReference>
<dbReference type="PROSITE" id="PS50004">
    <property type="entry name" value="C2"/>
    <property type="match status" value="1"/>
</dbReference>
<evidence type="ECO:0000256" key="1">
    <source>
        <dbReference type="SAM" id="MobiDB-lite"/>
    </source>
</evidence>
<dbReference type="Proteomes" id="UP000187455">
    <property type="component" value="Unassembled WGS sequence"/>
</dbReference>
<proteinExistence type="predicted"/>
<dbReference type="STRING" id="133383.A0A1R0H895"/>
<feature type="compositionally biased region" description="Pro residues" evidence="1">
    <location>
        <begin position="459"/>
        <end position="470"/>
    </location>
</feature>
<dbReference type="AlphaFoldDB" id="A0A1R0H895"/>
<name>A0A1R0H895_9FUNG</name>
<organism evidence="3 4">
    <name type="scientific">Smittium mucronatum</name>
    <dbReference type="NCBI Taxonomy" id="133383"/>
    <lineage>
        <taxon>Eukaryota</taxon>
        <taxon>Fungi</taxon>
        <taxon>Fungi incertae sedis</taxon>
        <taxon>Zoopagomycota</taxon>
        <taxon>Kickxellomycotina</taxon>
        <taxon>Harpellomycetes</taxon>
        <taxon>Harpellales</taxon>
        <taxon>Legeriomycetaceae</taxon>
        <taxon>Smittium</taxon>
    </lineage>
</organism>
<evidence type="ECO:0000313" key="3">
    <source>
        <dbReference type="EMBL" id="OLY85327.1"/>
    </source>
</evidence>